<sequence>MEGPETSPARSSSHPHAIVLLARFSFSSRSNCSVEFHLAGKDPKTLEILQEVTQKQQFSREALSLPSSCSSEEAVAIELSSGEVPRERDTECPPISLSHREILYLGEAAKMTQSRLQTPRAPPRMQQDFLSPVASPPPAFGMELSRDVLSVLTTEVNVPIPLSLEHAWLHLPPSCPRFHRCTVSVDKLGLVVQPLSKSCKRFRAAQRHVTGLYVLPTESLGFPLSAILDIDQ</sequence>
<dbReference type="EMBL" id="CAJNJA010007043">
    <property type="protein sequence ID" value="CAE7219447.1"/>
    <property type="molecule type" value="Genomic_DNA"/>
</dbReference>
<dbReference type="AlphaFoldDB" id="A0A812K001"/>
<dbReference type="OrthoDB" id="440813at2759"/>
<organism evidence="1 2">
    <name type="scientific">Symbiodinium necroappetens</name>
    <dbReference type="NCBI Taxonomy" id="1628268"/>
    <lineage>
        <taxon>Eukaryota</taxon>
        <taxon>Sar</taxon>
        <taxon>Alveolata</taxon>
        <taxon>Dinophyceae</taxon>
        <taxon>Suessiales</taxon>
        <taxon>Symbiodiniaceae</taxon>
        <taxon>Symbiodinium</taxon>
    </lineage>
</organism>
<evidence type="ECO:0000313" key="1">
    <source>
        <dbReference type="EMBL" id="CAE7219447.1"/>
    </source>
</evidence>
<accession>A0A812K001</accession>
<evidence type="ECO:0000313" key="2">
    <source>
        <dbReference type="Proteomes" id="UP000601435"/>
    </source>
</evidence>
<dbReference type="Proteomes" id="UP000601435">
    <property type="component" value="Unassembled WGS sequence"/>
</dbReference>
<comment type="caution">
    <text evidence="1">The sequence shown here is derived from an EMBL/GenBank/DDBJ whole genome shotgun (WGS) entry which is preliminary data.</text>
</comment>
<feature type="non-terminal residue" evidence="1">
    <location>
        <position position="232"/>
    </location>
</feature>
<protein>
    <submittedName>
        <fullName evidence="1">Uncharacterized protein</fullName>
    </submittedName>
</protein>
<proteinExistence type="predicted"/>
<gene>
    <name evidence="1" type="ORF">SNEC2469_LOCUS2721</name>
</gene>
<reference evidence="1" key="1">
    <citation type="submission" date="2021-02" db="EMBL/GenBank/DDBJ databases">
        <authorList>
            <person name="Dougan E. K."/>
            <person name="Rhodes N."/>
            <person name="Thang M."/>
            <person name="Chan C."/>
        </authorList>
    </citation>
    <scope>NUCLEOTIDE SEQUENCE</scope>
</reference>
<keyword evidence="2" id="KW-1185">Reference proteome</keyword>
<name>A0A812K001_9DINO</name>